<gene>
    <name evidence="2" type="ORF">Tci_000110</name>
</gene>
<dbReference type="EMBL" id="BKCJ010000001">
    <property type="protein sequence ID" value="GEU28132.1"/>
    <property type="molecule type" value="Genomic_DNA"/>
</dbReference>
<evidence type="ECO:0000256" key="1">
    <source>
        <dbReference type="SAM" id="MobiDB-lite"/>
    </source>
</evidence>
<feature type="region of interest" description="Disordered" evidence="1">
    <location>
        <begin position="337"/>
        <end position="360"/>
    </location>
</feature>
<dbReference type="AlphaFoldDB" id="A0A699GE57"/>
<feature type="compositionally biased region" description="Basic residues" evidence="1">
    <location>
        <begin position="343"/>
        <end position="360"/>
    </location>
</feature>
<protein>
    <submittedName>
        <fullName evidence="2">Uncharacterized protein</fullName>
    </submittedName>
</protein>
<proteinExistence type="predicted"/>
<feature type="compositionally biased region" description="Basic residues" evidence="1">
    <location>
        <begin position="253"/>
        <end position="264"/>
    </location>
</feature>
<feature type="region of interest" description="Disordered" evidence="1">
    <location>
        <begin position="248"/>
        <end position="288"/>
    </location>
</feature>
<feature type="compositionally biased region" description="Basic and acidic residues" evidence="1">
    <location>
        <begin position="888"/>
        <end position="900"/>
    </location>
</feature>
<sequence>MPYTPCSLFTAQLVNLFGSLHARRFPATPLHPSRFPGLRACHGRLGPAGAVRQSAAGPGRGRSRLAAALPGRGVADGDAGHRPDDVALRLPHRDPGGRPVRVPDPAGAGLCAHAAVARLRAVRLWRLARRARRGHECAGGDRRARQRRRADVRFSWPVQRGRLCGRRTDGGHAVAGLEPGRGHGAGRGAGGAVAAGGRAAFPARAGSGRPRRAHLRGAARRRDFYRRAVLCMFSGRGRHPRLERLAADVGAGHGRHPRRPRLRGIRGGDDRRPSHGRPRGGQAGRQAGVAARRLVRRARFLHGRGGHVGAAGAGRVFTGGTGRLERGADPVYGGRQPAGHAGRTGHRRHHHAGVRRHPGRAGRDRFCRACRQPEPGLCGSGLRHAGNCRQRQAGRLRPSLSRLALALAQVMLHQRPVRRQVGHGAVRQLLDHLEFLLRFRVAVPVGHEVHPVRRPAAPHRQLVAQRVRDAGRVGIVAPERVVGALREAVVQLDEVDDALVPRTHHLVVGAGHGRHVAAVREQVADQVGGRFDQADARRFQRFQEAARQAHGCAVLDPVLVAVAHVELELARRQRVAGRADVLAQHLFGAVVAGVAARVHIADAAPLVQADVPGPARFVGGGNRVRGDGRVGPVVRYLHGQRAVDEQHVADGLEAAAQRVADQGGAKARAVDIQVGREHAGLARVDGADRAFPVELHPFHRGLHVAHAQALGMAAEQGGELAGIEVISVVERPREIAVGGALGRARRVGHALLHGGGSGKPGARRGCALQPVGQQFGAAGALAGQAERMEIMVGARRRPLARRAHPVRKLDALLEGGVAGADEFPFLDADGGQRAADRRERAFAHADDADLCRFHQRDLHAVGVRTGADGARQEGGGQPAGRAAANDQHPFDGARRRESRMGGHRLQVSMLGQVACRLQVGVTNKQH</sequence>
<feature type="region of interest" description="Disordered" evidence="1">
    <location>
        <begin position="867"/>
        <end position="900"/>
    </location>
</feature>
<name>A0A699GE57_TANCI</name>
<feature type="region of interest" description="Disordered" evidence="1">
    <location>
        <begin position="71"/>
        <end position="98"/>
    </location>
</feature>
<feature type="compositionally biased region" description="Basic and acidic residues" evidence="1">
    <location>
        <begin position="78"/>
        <end position="96"/>
    </location>
</feature>
<comment type="caution">
    <text evidence="2">The sequence shown here is derived from an EMBL/GenBank/DDBJ whole genome shotgun (WGS) entry which is preliminary data.</text>
</comment>
<organism evidence="2">
    <name type="scientific">Tanacetum cinerariifolium</name>
    <name type="common">Dalmatian daisy</name>
    <name type="synonym">Chrysanthemum cinerariifolium</name>
    <dbReference type="NCBI Taxonomy" id="118510"/>
    <lineage>
        <taxon>Eukaryota</taxon>
        <taxon>Viridiplantae</taxon>
        <taxon>Streptophyta</taxon>
        <taxon>Embryophyta</taxon>
        <taxon>Tracheophyta</taxon>
        <taxon>Spermatophyta</taxon>
        <taxon>Magnoliopsida</taxon>
        <taxon>eudicotyledons</taxon>
        <taxon>Gunneridae</taxon>
        <taxon>Pentapetalae</taxon>
        <taxon>asterids</taxon>
        <taxon>campanulids</taxon>
        <taxon>Asterales</taxon>
        <taxon>Asteraceae</taxon>
        <taxon>Asteroideae</taxon>
        <taxon>Anthemideae</taxon>
        <taxon>Anthemidinae</taxon>
        <taxon>Tanacetum</taxon>
    </lineage>
</organism>
<accession>A0A699GE57</accession>
<evidence type="ECO:0000313" key="2">
    <source>
        <dbReference type="EMBL" id="GEU28132.1"/>
    </source>
</evidence>
<reference evidence="2" key="1">
    <citation type="journal article" date="2019" name="Sci. Rep.">
        <title>Draft genome of Tanacetum cinerariifolium, the natural source of mosquito coil.</title>
        <authorList>
            <person name="Yamashiro T."/>
            <person name="Shiraishi A."/>
            <person name="Satake H."/>
            <person name="Nakayama K."/>
        </authorList>
    </citation>
    <scope>NUCLEOTIDE SEQUENCE</scope>
</reference>